<dbReference type="PANTHER" id="PTHR30537:SF5">
    <property type="entry name" value="HTH-TYPE TRANSCRIPTIONAL ACTIVATOR TTDR-RELATED"/>
    <property type="match status" value="1"/>
</dbReference>
<evidence type="ECO:0000256" key="4">
    <source>
        <dbReference type="ARBA" id="ARBA00023163"/>
    </source>
</evidence>
<dbReference type="InterPro" id="IPR036388">
    <property type="entry name" value="WH-like_DNA-bd_sf"/>
</dbReference>
<organism evidence="6 7">
    <name type="scientific">Maritalea porphyrae</name>
    <dbReference type="NCBI Taxonomy" id="880732"/>
    <lineage>
        <taxon>Bacteria</taxon>
        <taxon>Pseudomonadati</taxon>
        <taxon>Pseudomonadota</taxon>
        <taxon>Alphaproteobacteria</taxon>
        <taxon>Hyphomicrobiales</taxon>
        <taxon>Devosiaceae</taxon>
        <taxon>Maritalea</taxon>
    </lineage>
</organism>
<evidence type="ECO:0000256" key="1">
    <source>
        <dbReference type="ARBA" id="ARBA00009437"/>
    </source>
</evidence>
<evidence type="ECO:0000313" key="7">
    <source>
        <dbReference type="Proteomes" id="UP001161405"/>
    </source>
</evidence>
<dbReference type="Pfam" id="PF03466">
    <property type="entry name" value="LysR_substrate"/>
    <property type="match status" value="1"/>
</dbReference>
<dbReference type="SUPFAM" id="SSF53850">
    <property type="entry name" value="Periplasmic binding protein-like II"/>
    <property type="match status" value="1"/>
</dbReference>
<dbReference type="RefSeq" id="WP_284360801.1">
    <property type="nucleotide sequence ID" value="NZ_BSNI01000001.1"/>
</dbReference>
<dbReference type="Gene3D" id="1.10.10.10">
    <property type="entry name" value="Winged helix-like DNA-binding domain superfamily/Winged helix DNA-binding domain"/>
    <property type="match status" value="1"/>
</dbReference>
<keyword evidence="3" id="KW-0238">DNA-binding</keyword>
<accession>A0ABQ5UN97</accession>
<comment type="caution">
    <text evidence="6">The sequence shown here is derived from an EMBL/GenBank/DDBJ whole genome shotgun (WGS) entry which is preliminary data.</text>
</comment>
<dbReference type="InterPro" id="IPR058163">
    <property type="entry name" value="LysR-type_TF_proteobact-type"/>
</dbReference>
<evidence type="ECO:0000313" key="6">
    <source>
        <dbReference type="EMBL" id="GLQ15785.1"/>
    </source>
</evidence>
<dbReference type="Gene3D" id="3.40.190.290">
    <property type="match status" value="1"/>
</dbReference>
<reference evidence="6" key="2">
    <citation type="submission" date="2023-01" db="EMBL/GenBank/DDBJ databases">
        <title>Draft genome sequence of Maritalea porphyrae strain NBRC 107169.</title>
        <authorList>
            <person name="Sun Q."/>
            <person name="Mori K."/>
        </authorList>
    </citation>
    <scope>NUCLEOTIDE SEQUENCE</scope>
    <source>
        <strain evidence="6">NBRC 107169</strain>
    </source>
</reference>
<dbReference type="Pfam" id="PF00126">
    <property type="entry name" value="HTH_1"/>
    <property type="match status" value="1"/>
</dbReference>
<dbReference type="Proteomes" id="UP001161405">
    <property type="component" value="Unassembled WGS sequence"/>
</dbReference>
<reference evidence="6" key="1">
    <citation type="journal article" date="2014" name="Int. J. Syst. Evol. Microbiol.">
        <title>Complete genome of a new Firmicutes species belonging to the dominant human colonic microbiota ('Ruminococcus bicirculans') reveals two chromosomes and a selective capacity to utilize plant glucans.</title>
        <authorList>
            <consortium name="NISC Comparative Sequencing Program"/>
            <person name="Wegmann U."/>
            <person name="Louis P."/>
            <person name="Goesmann A."/>
            <person name="Henrissat B."/>
            <person name="Duncan S.H."/>
            <person name="Flint H.J."/>
        </authorList>
    </citation>
    <scope>NUCLEOTIDE SEQUENCE</scope>
    <source>
        <strain evidence="6">NBRC 107169</strain>
    </source>
</reference>
<protein>
    <submittedName>
        <fullName evidence="6">Transcriptional regulator</fullName>
    </submittedName>
</protein>
<dbReference type="EMBL" id="BSNI01000001">
    <property type="protein sequence ID" value="GLQ15785.1"/>
    <property type="molecule type" value="Genomic_DNA"/>
</dbReference>
<proteinExistence type="inferred from homology"/>
<dbReference type="InterPro" id="IPR036390">
    <property type="entry name" value="WH_DNA-bd_sf"/>
</dbReference>
<keyword evidence="7" id="KW-1185">Reference proteome</keyword>
<evidence type="ECO:0000259" key="5">
    <source>
        <dbReference type="PROSITE" id="PS50931"/>
    </source>
</evidence>
<sequence length="299" mass="33973">MKSLDLNALSWFCEMVEAGSLTSAAQKLGVSVPTLSRNLAQMEDRVGQQLLFRSAKRFQLTTAGERYYNALSAGFSHLHEQISLLSDDGERLRGSIRVSCPESMAIDYLHGWVVDFLKQHPEVDISLKFAINDQQFIDDQLDLSLVVLPPTQPGLVQKKIFDTEMWVAAAPEYLEKVGHPQRPQDLPEYDLLTSDPMKGWAFKTPDGRYELTPTPRYVISSIRGVVDAAIKGLGIVYGPRFYMHQPVEDGRLVRVLPEFETEMRHVYMVYADKKLMPTRVRAFKDFLLERLVHIGDVKS</sequence>
<feature type="domain" description="HTH lysR-type" evidence="5">
    <location>
        <begin position="4"/>
        <end position="61"/>
    </location>
</feature>
<evidence type="ECO:0000256" key="3">
    <source>
        <dbReference type="ARBA" id="ARBA00023125"/>
    </source>
</evidence>
<comment type="similarity">
    <text evidence="1">Belongs to the LysR transcriptional regulatory family.</text>
</comment>
<dbReference type="InterPro" id="IPR005119">
    <property type="entry name" value="LysR_subst-bd"/>
</dbReference>
<dbReference type="CDD" id="cd08422">
    <property type="entry name" value="PBP2_CrgA_like"/>
    <property type="match status" value="1"/>
</dbReference>
<dbReference type="PANTHER" id="PTHR30537">
    <property type="entry name" value="HTH-TYPE TRANSCRIPTIONAL REGULATOR"/>
    <property type="match status" value="1"/>
</dbReference>
<dbReference type="PROSITE" id="PS50931">
    <property type="entry name" value="HTH_LYSR"/>
    <property type="match status" value="1"/>
</dbReference>
<gene>
    <name evidence="6" type="ORF">GCM10007879_00340</name>
</gene>
<keyword evidence="4" id="KW-0804">Transcription</keyword>
<evidence type="ECO:0000256" key="2">
    <source>
        <dbReference type="ARBA" id="ARBA00023015"/>
    </source>
</evidence>
<dbReference type="InterPro" id="IPR000847">
    <property type="entry name" value="LysR_HTH_N"/>
</dbReference>
<name>A0ABQ5UN97_9HYPH</name>
<keyword evidence="2" id="KW-0805">Transcription regulation</keyword>
<dbReference type="SUPFAM" id="SSF46785">
    <property type="entry name" value="Winged helix' DNA-binding domain"/>
    <property type="match status" value="1"/>
</dbReference>